<dbReference type="AlphaFoldDB" id="A0A0N4Y5X5"/>
<name>A0A0N4Y5X5_NIPBR</name>
<evidence type="ECO:0000313" key="4">
    <source>
        <dbReference type="WBParaSite" id="NBR_0001143901-mRNA-1"/>
    </source>
</evidence>
<dbReference type="EMBL" id="UYSL01020525">
    <property type="protein sequence ID" value="VDL75029.1"/>
    <property type="molecule type" value="Genomic_DNA"/>
</dbReference>
<proteinExistence type="predicted"/>
<reference evidence="2 3" key="2">
    <citation type="submission" date="2018-11" db="EMBL/GenBank/DDBJ databases">
        <authorList>
            <consortium name="Pathogen Informatics"/>
        </authorList>
    </citation>
    <scope>NUCLEOTIDE SEQUENCE [LARGE SCALE GENOMIC DNA]</scope>
</reference>
<keyword evidence="3" id="KW-1185">Reference proteome</keyword>
<reference evidence="4" key="1">
    <citation type="submission" date="2017-02" db="UniProtKB">
        <authorList>
            <consortium name="WormBaseParasite"/>
        </authorList>
    </citation>
    <scope>IDENTIFICATION</scope>
</reference>
<evidence type="ECO:0000313" key="3">
    <source>
        <dbReference type="Proteomes" id="UP000271162"/>
    </source>
</evidence>
<feature type="region of interest" description="Disordered" evidence="1">
    <location>
        <begin position="78"/>
        <end position="120"/>
    </location>
</feature>
<evidence type="ECO:0000313" key="2">
    <source>
        <dbReference type="EMBL" id="VDL75029.1"/>
    </source>
</evidence>
<gene>
    <name evidence="2" type="ORF">NBR_LOCUS11440</name>
</gene>
<dbReference type="WBParaSite" id="NBR_0001143901-mRNA-1">
    <property type="protein sequence ID" value="NBR_0001143901-mRNA-1"/>
    <property type="gene ID" value="NBR_0001143901"/>
</dbReference>
<organism evidence="4">
    <name type="scientific">Nippostrongylus brasiliensis</name>
    <name type="common">Rat hookworm</name>
    <dbReference type="NCBI Taxonomy" id="27835"/>
    <lineage>
        <taxon>Eukaryota</taxon>
        <taxon>Metazoa</taxon>
        <taxon>Ecdysozoa</taxon>
        <taxon>Nematoda</taxon>
        <taxon>Chromadorea</taxon>
        <taxon>Rhabditida</taxon>
        <taxon>Rhabditina</taxon>
        <taxon>Rhabditomorpha</taxon>
        <taxon>Strongyloidea</taxon>
        <taxon>Heligmosomidae</taxon>
        <taxon>Nippostrongylus</taxon>
    </lineage>
</organism>
<sequence>MLLVGRRSSFSPLLVPGPQDVRHPRAGVAHSSTRAGFIGALSRPSLEVSHGSLSASLQTLSCIQAGCSYSSYYPTTVHNGYDDDGPPLTLRRDRSRPSPAGRQSTGLVPPLERELSSILT</sequence>
<evidence type="ECO:0000256" key="1">
    <source>
        <dbReference type="SAM" id="MobiDB-lite"/>
    </source>
</evidence>
<feature type="compositionally biased region" description="Basic and acidic residues" evidence="1">
    <location>
        <begin position="111"/>
        <end position="120"/>
    </location>
</feature>
<protein>
    <submittedName>
        <fullName evidence="2 4">Uncharacterized protein</fullName>
    </submittedName>
</protein>
<accession>A0A0N4Y5X5</accession>
<dbReference type="Proteomes" id="UP000271162">
    <property type="component" value="Unassembled WGS sequence"/>
</dbReference>